<dbReference type="PANTHER" id="PTHR35024:SF4">
    <property type="entry name" value="POLYMER-FORMING CYTOSKELETAL PROTEIN"/>
    <property type="match status" value="1"/>
</dbReference>
<comment type="similarity">
    <text evidence="1">Belongs to the bactofilin family.</text>
</comment>
<evidence type="ECO:0000313" key="4">
    <source>
        <dbReference type="Proteomes" id="UP000282957"/>
    </source>
</evidence>
<comment type="caution">
    <text evidence="3">The sequence shown here is derived from an EMBL/GenBank/DDBJ whole genome shotgun (WGS) entry which is preliminary data.</text>
</comment>
<feature type="compositionally biased region" description="Low complexity" evidence="2">
    <location>
        <begin position="31"/>
        <end position="70"/>
    </location>
</feature>
<dbReference type="AlphaFoldDB" id="A0A437MDA5"/>
<evidence type="ECO:0000256" key="1">
    <source>
        <dbReference type="ARBA" id="ARBA00044755"/>
    </source>
</evidence>
<dbReference type="PANTHER" id="PTHR35024">
    <property type="entry name" value="HYPOTHETICAL CYTOSOLIC PROTEIN"/>
    <property type="match status" value="1"/>
</dbReference>
<proteinExistence type="inferred from homology"/>
<dbReference type="EMBL" id="SACL01000005">
    <property type="protein sequence ID" value="RVT95644.1"/>
    <property type="molecule type" value="Genomic_DNA"/>
</dbReference>
<protein>
    <submittedName>
        <fullName evidence="3">Polymer-forming cytoskeletal protein</fullName>
    </submittedName>
</protein>
<dbReference type="OrthoDB" id="7349510at2"/>
<organism evidence="3 4">
    <name type="scientific">Rhodovarius crocodyli</name>
    <dbReference type="NCBI Taxonomy" id="1979269"/>
    <lineage>
        <taxon>Bacteria</taxon>
        <taxon>Pseudomonadati</taxon>
        <taxon>Pseudomonadota</taxon>
        <taxon>Alphaproteobacteria</taxon>
        <taxon>Acetobacterales</taxon>
        <taxon>Roseomonadaceae</taxon>
        <taxon>Rhodovarius</taxon>
    </lineage>
</organism>
<gene>
    <name evidence="3" type="ORF">EOD42_15705</name>
</gene>
<feature type="compositionally biased region" description="Basic and acidic residues" evidence="2">
    <location>
        <begin position="1"/>
        <end position="11"/>
    </location>
</feature>
<reference evidence="3 4" key="1">
    <citation type="submission" date="2019-01" db="EMBL/GenBank/DDBJ databases">
        <authorList>
            <person name="Chen W.-M."/>
        </authorList>
    </citation>
    <scope>NUCLEOTIDE SEQUENCE [LARGE SCALE GENOMIC DNA]</scope>
    <source>
        <strain evidence="3 4">CCP-6</strain>
    </source>
</reference>
<feature type="compositionally biased region" description="Low complexity" evidence="2">
    <location>
        <begin position="12"/>
        <end position="24"/>
    </location>
</feature>
<accession>A0A437MDA5</accession>
<dbReference type="Proteomes" id="UP000282957">
    <property type="component" value="Unassembled WGS sequence"/>
</dbReference>
<feature type="region of interest" description="Disordered" evidence="2">
    <location>
        <begin position="1"/>
        <end position="95"/>
    </location>
</feature>
<dbReference type="Pfam" id="PF04519">
    <property type="entry name" value="Bactofilin"/>
    <property type="match status" value="1"/>
</dbReference>
<keyword evidence="4" id="KW-1185">Reference proteome</keyword>
<dbReference type="InterPro" id="IPR007607">
    <property type="entry name" value="BacA/B"/>
</dbReference>
<sequence length="209" mass="21295">MAIFGRKKEDTPAAPEAPVTVPAARDADLTAANLRPAAPAPSPAKEAPALSQSIRPTAAPAPNAPAGRPGLPTPGVGVPARPNQGGLPASQSDRRTLTVGKGISVQGTVSDCERLVVEGTVESEMLQAAELSVGQTGVFRGEVQVEDAEIAGLFDGTITARGNLIIRATGKVNGVARCKRLSVEDGGQLMGRMEMLTDGPAAPRPAPQV</sequence>
<name>A0A437MDA5_9PROT</name>
<evidence type="ECO:0000313" key="3">
    <source>
        <dbReference type="EMBL" id="RVT95644.1"/>
    </source>
</evidence>
<evidence type="ECO:0000256" key="2">
    <source>
        <dbReference type="SAM" id="MobiDB-lite"/>
    </source>
</evidence>